<feature type="compositionally biased region" description="Basic and acidic residues" evidence="1">
    <location>
        <begin position="9"/>
        <end position="18"/>
    </location>
</feature>
<reference evidence="2" key="1">
    <citation type="submission" date="2023-07" db="EMBL/GenBank/DDBJ databases">
        <authorList>
            <consortium name="CYATHOMIX"/>
        </authorList>
    </citation>
    <scope>NUCLEOTIDE SEQUENCE</scope>
    <source>
        <strain evidence="2">N/A</strain>
    </source>
</reference>
<proteinExistence type="predicted"/>
<protein>
    <submittedName>
        <fullName evidence="2">Uncharacterized protein</fullName>
    </submittedName>
</protein>
<evidence type="ECO:0000313" key="3">
    <source>
        <dbReference type="Proteomes" id="UP001176961"/>
    </source>
</evidence>
<evidence type="ECO:0000256" key="1">
    <source>
        <dbReference type="SAM" id="MobiDB-lite"/>
    </source>
</evidence>
<feature type="region of interest" description="Disordered" evidence="1">
    <location>
        <begin position="85"/>
        <end position="135"/>
    </location>
</feature>
<feature type="compositionally biased region" description="Low complexity" evidence="1">
    <location>
        <begin position="95"/>
        <end position="105"/>
    </location>
</feature>
<organism evidence="2 3">
    <name type="scientific">Cylicocyclus nassatus</name>
    <name type="common">Nematode worm</name>
    <dbReference type="NCBI Taxonomy" id="53992"/>
    <lineage>
        <taxon>Eukaryota</taxon>
        <taxon>Metazoa</taxon>
        <taxon>Ecdysozoa</taxon>
        <taxon>Nematoda</taxon>
        <taxon>Chromadorea</taxon>
        <taxon>Rhabditida</taxon>
        <taxon>Rhabditina</taxon>
        <taxon>Rhabditomorpha</taxon>
        <taxon>Strongyloidea</taxon>
        <taxon>Strongylidae</taxon>
        <taxon>Cylicocyclus</taxon>
    </lineage>
</organism>
<comment type="caution">
    <text evidence="2">The sequence shown here is derived from an EMBL/GenBank/DDBJ whole genome shotgun (WGS) entry which is preliminary data.</text>
</comment>
<evidence type="ECO:0000313" key="2">
    <source>
        <dbReference type="EMBL" id="CAJ0597494.1"/>
    </source>
</evidence>
<dbReference type="EMBL" id="CATQJL010000223">
    <property type="protein sequence ID" value="CAJ0597494.1"/>
    <property type="molecule type" value="Genomic_DNA"/>
</dbReference>
<dbReference type="AlphaFoldDB" id="A0AA36GSU4"/>
<name>A0AA36GSU4_CYLNA</name>
<keyword evidence="3" id="KW-1185">Reference proteome</keyword>
<accession>A0AA36GSU4</accession>
<feature type="compositionally biased region" description="Low complexity" evidence="1">
    <location>
        <begin position="32"/>
        <end position="42"/>
    </location>
</feature>
<sequence length="135" mass="14759">MTIWRTKTRRGEPVRKSESSLQHRGQERSRSRSLSSSPLREPGVTLEKIVSNNYAAAAAVAQMVRAHGIYRDVLEEHLMTRNIGQHRSVAPSATAQKVVQQAVAAAPPPSEAKAKPPQAEPQLTTSNPQQSSSQQ</sequence>
<dbReference type="Proteomes" id="UP001176961">
    <property type="component" value="Unassembled WGS sequence"/>
</dbReference>
<gene>
    <name evidence="2" type="ORF">CYNAS_LOCUS9477</name>
</gene>
<feature type="region of interest" description="Disordered" evidence="1">
    <location>
        <begin position="1"/>
        <end position="42"/>
    </location>
</feature>